<dbReference type="Pfam" id="PF00018">
    <property type="entry name" value="SH3_1"/>
    <property type="match status" value="1"/>
</dbReference>
<evidence type="ECO:0000256" key="3">
    <source>
        <dbReference type="PROSITE-ProRule" id="PRU00221"/>
    </source>
</evidence>
<keyword evidence="1 2" id="KW-0728">SH3 domain</keyword>
<dbReference type="PRINTS" id="PR00452">
    <property type="entry name" value="SH3DOMAIN"/>
</dbReference>
<dbReference type="InterPro" id="IPR036028">
    <property type="entry name" value="SH3-like_dom_sf"/>
</dbReference>
<feature type="repeat" description="WD" evidence="3">
    <location>
        <begin position="438"/>
        <end position="470"/>
    </location>
</feature>
<dbReference type="Gene3D" id="2.130.10.10">
    <property type="entry name" value="YVTN repeat-like/Quinoprotein amine dehydrogenase"/>
    <property type="match status" value="1"/>
</dbReference>
<dbReference type="PROSITE" id="PS50002">
    <property type="entry name" value="SH3"/>
    <property type="match status" value="1"/>
</dbReference>
<dbReference type="CDD" id="cd11812">
    <property type="entry name" value="SH3_AHI-1"/>
    <property type="match status" value="1"/>
</dbReference>
<dbReference type="SUPFAM" id="SSF50978">
    <property type="entry name" value="WD40 repeat-like"/>
    <property type="match status" value="1"/>
</dbReference>
<feature type="repeat" description="WD" evidence="3">
    <location>
        <begin position="391"/>
        <end position="426"/>
    </location>
</feature>
<accession>Q4REK2</accession>
<feature type="non-terminal residue" evidence="5">
    <location>
        <position position="935"/>
    </location>
</feature>
<evidence type="ECO:0000256" key="2">
    <source>
        <dbReference type="PROSITE-ProRule" id="PRU00192"/>
    </source>
</evidence>
<proteinExistence type="predicted"/>
<feature type="non-terminal residue" evidence="5">
    <location>
        <position position="1"/>
    </location>
</feature>
<dbReference type="SMART" id="SM00326">
    <property type="entry name" value="SH3"/>
    <property type="match status" value="1"/>
</dbReference>
<sequence>PKPKFDDSLVLGVFVHRTDQLKSNLLMSHPMVKIHVVDENTGYYTKKEDSQRPVSSFYENENVDHILPIMTQPFDFKKFQSVIPEWQEQIIFNERFGYFVEQSDHSPKVLLFFEILDFISMEEAKANVDVDEHERGFRKIAWAFLKVMVAVAWPCREENFVAFSRFVNLSISLLSVLQIVGTNGVLNIDSKLRLQLFCPPPRAKRQPKTIEVFEWWRMYPRTKYPSTLYVTVKGIRLPEHVDPSIRSMMALQEERGSTTYGELQNEITKRSVTQLMDSKPPILKWSRLPGQVCRIPNKPVLSFRGGQLGCLTVVFSPAGTMLAAACADRDSFPVVVYEIPSGRVLTAYNGHLKVVYDLCWSSDDRSLLSASSDGTVKEWNVDRLLETAQKVLPHPSFVYCARYHPIARNLVFTGGYDAVVRVWSLDVDEVNGQLLEEFDGHSSFINTLCFDTEGRRMYSADSTGLIIVWKTSVINDQQLEPSHQWSIDTKINEKDLSGVSINMLQLHPNGRYLLIHAKDSVLRMMDLRFLAVKKYTGATNYRERICSTFTPCGKFIFSGSEDGMAYVWNTDTGEGEDRGLRMFCAVTQAVHISLEQGMQSRSTPSSVIPPLSTACPSTLMKTWLLSVPLGSASLSTCTCTIAKVCSKAVGLISPCETCIFHQLCSITASQLEVHSIKAASATDFRTVGNTSGNPTLLDTSAASALDQFAQTTRLALKTKSIKEQLDSVLVIIYPLAVLLPGSQICCMSYAVHLLICPFVTDSRKHIEHLHFLDPLVNKVGILCMLKKDVLQMNSSPAVLGFSSPLPLPSLMSPHSRLQWSGSQAEQLIPPAPLIAQNRGFSPLNQHIKRASSLKLQLSLSSDISSGVHPETDSASAQPLVVALYDYNANRSDELTVRRGDVIQVLYKDNESWWFGRLANGLQGYFLASYVADQSK</sequence>
<dbReference type="PANTHER" id="PTHR44499">
    <property type="entry name" value="JOUBERIN"/>
    <property type="match status" value="1"/>
</dbReference>
<dbReference type="InterPro" id="IPR001680">
    <property type="entry name" value="WD40_rpt"/>
</dbReference>
<dbReference type="AlphaFoldDB" id="Q4REK2"/>
<evidence type="ECO:0000313" key="5">
    <source>
        <dbReference type="EMBL" id="CAG13180.1"/>
    </source>
</evidence>
<reference evidence="5" key="1">
    <citation type="journal article" date="2004" name="Nature">
        <title>Genome duplication in the teleost fish Tetraodon nigroviridis reveals the early vertebrate proto-karyotype.</title>
        <authorList>
            <person name="Jaillon O."/>
            <person name="Aury J.-M."/>
            <person name="Brunet F."/>
            <person name="Petit J.-L."/>
            <person name="Stange-Thomann N."/>
            <person name="Mauceli E."/>
            <person name="Bouneau L."/>
            <person name="Fischer C."/>
            <person name="Ozouf-Costaz C."/>
            <person name="Bernot A."/>
            <person name="Nicaud S."/>
            <person name="Jaffe D."/>
            <person name="Fisher S."/>
            <person name="Lutfalla G."/>
            <person name="Dossat C."/>
            <person name="Segurens B."/>
            <person name="Dasilva C."/>
            <person name="Salanoubat M."/>
            <person name="Levy M."/>
            <person name="Boudet N."/>
            <person name="Castellano S."/>
            <person name="Anthouard V."/>
            <person name="Jubin C."/>
            <person name="Castelli V."/>
            <person name="Katinka M."/>
            <person name="Vacherie B."/>
            <person name="Biemont C."/>
            <person name="Skalli Z."/>
            <person name="Cattolico L."/>
            <person name="Poulain J."/>
            <person name="De Berardinis V."/>
            <person name="Cruaud C."/>
            <person name="Duprat S."/>
            <person name="Brottier P."/>
            <person name="Coutanceau J.-P."/>
            <person name="Gouzy J."/>
            <person name="Parra G."/>
            <person name="Lardier G."/>
            <person name="Chapple C."/>
            <person name="McKernan K.J."/>
            <person name="McEwan P."/>
            <person name="Bosak S."/>
            <person name="Kellis M."/>
            <person name="Volff J.-N."/>
            <person name="Guigo R."/>
            <person name="Zody M.C."/>
            <person name="Mesirov J."/>
            <person name="Lindblad-Toh K."/>
            <person name="Birren B."/>
            <person name="Nusbaum C."/>
            <person name="Kahn D."/>
            <person name="Robinson-Rechavi M."/>
            <person name="Laudet V."/>
            <person name="Schachter V."/>
            <person name="Quetier F."/>
            <person name="Saurin W."/>
            <person name="Scarpelli C."/>
            <person name="Wincker P."/>
            <person name="Lander E.S."/>
            <person name="Weissenbach J."/>
            <person name="Roest Crollius H."/>
        </authorList>
    </citation>
    <scope>NUCLEOTIDE SEQUENCE [LARGE SCALE GENOMIC DNA]</scope>
</reference>
<dbReference type="SUPFAM" id="SSF50044">
    <property type="entry name" value="SH3-domain"/>
    <property type="match status" value="1"/>
</dbReference>
<evidence type="ECO:0000259" key="4">
    <source>
        <dbReference type="PROSITE" id="PS50002"/>
    </source>
</evidence>
<dbReference type="InterPro" id="IPR001452">
    <property type="entry name" value="SH3_domain"/>
</dbReference>
<comment type="caution">
    <text evidence="5">The sequence shown here is derived from an EMBL/GenBank/DDBJ whole genome shotgun (WGS) entry which is preliminary data.</text>
</comment>
<gene>
    <name evidence="5" type="ORF">GSTENG00035733001</name>
</gene>
<dbReference type="Gene3D" id="2.30.30.40">
    <property type="entry name" value="SH3 Domains"/>
    <property type="match status" value="1"/>
</dbReference>
<dbReference type="GO" id="GO:0036064">
    <property type="term" value="C:ciliary basal body"/>
    <property type="evidence" value="ECO:0007669"/>
    <property type="project" value="TreeGrafter"/>
</dbReference>
<dbReference type="InterPro" id="IPR015943">
    <property type="entry name" value="WD40/YVTN_repeat-like_dom_sf"/>
</dbReference>
<evidence type="ECO:0000256" key="1">
    <source>
        <dbReference type="ARBA" id="ARBA00022443"/>
    </source>
</evidence>
<dbReference type="GO" id="GO:0044458">
    <property type="term" value="P:motile cilium assembly"/>
    <property type="evidence" value="ECO:0007669"/>
    <property type="project" value="TreeGrafter"/>
</dbReference>
<dbReference type="KEGG" id="tng:GSTEN00035733G001"/>
<dbReference type="EMBL" id="CAAE01015123">
    <property type="protein sequence ID" value="CAG13180.1"/>
    <property type="molecule type" value="Genomic_DNA"/>
</dbReference>
<keyword evidence="3" id="KW-0853">WD repeat</keyword>
<dbReference type="InterPro" id="IPR035832">
    <property type="entry name" value="AHI1_SH3"/>
</dbReference>
<protein>
    <submittedName>
        <fullName evidence="5">(spotted green pufferfish) hypothetical protein</fullName>
    </submittedName>
</protein>
<dbReference type="Pfam" id="PF00400">
    <property type="entry name" value="WD40"/>
    <property type="match status" value="4"/>
</dbReference>
<dbReference type="InterPro" id="IPR036322">
    <property type="entry name" value="WD40_repeat_dom_sf"/>
</dbReference>
<dbReference type="InterPro" id="IPR052803">
    <property type="entry name" value="Cilium-Associated_Jouberin"/>
</dbReference>
<reference evidence="5" key="2">
    <citation type="submission" date="2004-02" db="EMBL/GenBank/DDBJ databases">
        <authorList>
            <consortium name="Genoscope"/>
            <consortium name="Whitehead Institute Centre for Genome Research"/>
        </authorList>
    </citation>
    <scope>NUCLEOTIDE SEQUENCE</scope>
</reference>
<feature type="repeat" description="WD" evidence="3">
    <location>
        <begin position="549"/>
        <end position="578"/>
    </location>
</feature>
<dbReference type="PROSITE" id="PS50294">
    <property type="entry name" value="WD_REPEATS_REGION"/>
    <property type="match status" value="1"/>
</dbReference>
<feature type="domain" description="SH3" evidence="4">
    <location>
        <begin position="875"/>
        <end position="935"/>
    </location>
</feature>
<name>Q4REK2_TETNG</name>
<organism evidence="5">
    <name type="scientific">Tetraodon nigroviridis</name>
    <name type="common">Spotted green pufferfish</name>
    <name type="synonym">Chelonodon nigroviridis</name>
    <dbReference type="NCBI Taxonomy" id="99883"/>
    <lineage>
        <taxon>Eukaryota</taxon>
        <taxon>Metazoa</taxon>
        <taxon>Chordata</taxon>
        <taxon>Craniata</taxon>
        <taxon>Vertebrata</taxon>
        <taxon>Euteleostomi</taxon>
        <taxon>Actinopterygii</taxon>
        <taxon>Neopterygii</taxon>
        <taxon>Teleostei</taxon>
        <taxon>Neoteleostei</taxon>
        <taxon>Acanthomorphata</taxon>
        <taxon>Eupercaria</taxon>
        <taxon>Tetraodontiformes</taxon>
        <taxon>Tetradontoidea</taxon>
        <taxon>Tetraodontidae</taxon>
        <taxon>Tetraodon</taxon>
    </lineage>
</organism>
<feature type="repeat" description="WD" evidence="3">
    <location>
        <begin position="348"/>
        <end position="382"/>
    </location>
</feature>
<dbReference type="PANTHER" id="PTHR44499:SF1">
    <property type="entry name" value="JOUBERIN"/>
    <property type="match status" value="1"/>
</dbReference>
<dbReference type="PROSITE" id="PS50082">
    <property type="entry name" value="WD_REPEATS_2"/>
    <property type="match status" value="4"/>
</dbReference>
<dbReference type="SMART" id="SM00320">
    <property type="entry name" value="WD40"/>
    <property type="match status" value="5"/>
</dbReference>
<dbReference type="OrthoDB" id="2096344at2759"/>